<reference evidence="1 2" key="1">
    <citation type="submission" date="2013-12" db="EMBL/GenBank/DDBJ databases">
        <title>Draft genome of the parsitic nematode Ancylostoma duodenale.</title>
        <authorList>
            <person name="Mitreva M."/>
        </authorList>
    </citation>
    <scope>NUCLEOTIDE SEQUENCE [LARGE SCALE GENOMIC DNA]</scope>
    <source>
        <strain evidence="1 2">Zhejiang</strain>
    </source>
</reference>
<feature type="non-terminal residue" evidence="1">
    <location>
        <position position="1"/>
    </location>
</feature>
<protein>
    <submittedName>
        <fullName evidence="1">Uncharacterized protein</fullName>
    </submittedName>
</protein>
<evidence type="ECO:0000313" key="2">
    <source>
        <dbReference type="Proteomes" id="UP000054047"/>
    </source>
</evidence>
<name>A0A0C2FHG8_9BILA</name>
<proteinExistence type="predicted"/>
<evidence type="ECO:0000313" key="1">
    <source>
        <dbReference type="EMBL" id="KIH48020.1"/>
    </source>
</evidence>
<sequence>LCIHSRSSGLIRGQHSPSAQVCRRNYQRSYNKRFGTSQDVVFQFHRCWISGRFLCFDRSVPSQLVKDRSSTVYACNHMYGNESRRILQVWDAFITVSSSFSSTQQNK</sequence>
<gene>
    <name evidence="1" type="ORF">ANCDUO_21914</name>
</gene>
<dbReference type="EMBL" id="KN763381">
    <property type="protein sequence ID" value="KIH48020.1"/>
    <property type="molecule type" value="Genomic_DNA"/>
</dbReference>
<dbReference type="Proteomes" id="UP000054047">
    <property type="component" value="Unassembled WGS sequence"/>
</dbReference>
<organism evidence="1 2">
    <name type="scientific">Ancylostoma duodenale</name>
    <dbReference type="NCBI Taxonomy" id="51022"/>
    <lineage>
        <taxon>Eukaryota</taxon>
        <taxon>Metazoa</taxon>
        <taxon>Ecdysozoa</taxon>
        <taxon>Nematoda</taxon>
        <taxon>Chromadorea</taxon>
        <taxon>Rhabditida</taxon>
        <taxon>Rhabditina</taxon>
        <taxon>Rhabditomorpha</taxon>
        <taxon>Strongyloidea</taxon>
        <taxon>Ancylostomatidae</taxon>
        <taxon>Ancylostomatinae</taxon>
        <taxon>Ancylostoma</taxon>
    </lineage>
</organism>
<dbReference type="AlphaFoldDB" id="A0A0C2FHG8"/>
<accession>A0A0C2FHG8</accession>
<keyword evidence="2" id="KW-1185">Reference proteome</keyword>